<dbReference type="GO" id="GO:0005730">
    <property type="term" value="C:nucleolus"/>
    <property type="evidence" value="ECO:0007669"/>
    <property type="project" value="TreeGrafter"/>
</dbReference>
<reference evidence="5" key="1">
    <citation type="journal article" date="2020" name="Fungal Divers.">
        <title>Resolving the Mortierellaceae phylogeny through synthesis of multi-gene phylogenetics and phylogenomics.</title>
        <authorList>
            <person name="Vandepol N."/>
            <person name="Liber J."/>
            <person name="Desiro A."/>
            <person name="Na H."/>
            <person name="Kennedy M."/>
            <person name="Barry K."/>
            <person name="Grigoriev I.V."/>
            <person name="Miller A.N."/>
            <person name="O'Donnell K."/>
            <person name="Stajich J.E."/>
            <person name="Bonito G."/>
        </authorList>
    </citation>
    <scope>NUCLEOTIDE SEQUENCE</scope>
    <source>
        <strain evidence="5">NRRL 2591</strain>
    </source>
</reference>
<dbReference type="InterPro" id="IPR012677">
    <property type="entry name" value="Nucleotide-bd_a/b_plait_sf"/>
</dbReference>
<dbReference type="SMART" id="SM00360">
    <property type="entry name" value="RRM"/>
    <property type="match status" value="1"/>
</dbReference>
<proteinExistence type="predicted"/>
<comment type="caution">
    <text evidence="5">The sequence shown here is derived from an EMBL/GenBank/DDBJ whole genome shotgun (WGS) entry which is preliminary data.</text>
</comment>
<name>A0A9P6K0L1_9FUNG</name>
<dbReference type="Gene3D" id="3.30.70.330">
    <property type="match status" value="1"/>
</dbReference>
<dbReference type="AlphaFoldDB" id="A0A9P6K0L1"/>
<evidence type="ECO:0000256" key="1">
    <source>
        <dbReference type="ARBA" id="ARBA00022884"/>
    </source>
</evidence>
<dbReference type="PANTHER" id="PTHR23236:SF51">
    <property type="entry name" value="NUCLEOLAR PROTEIN 6"/>
    <property type="match status" value="1"/>
</dbReference>
<feature type="compositionally biased region" description="Basic and acidic residues" evidence="3">
    <location>
        <begin position="12"/>
        <end position="25"/>
    </location>
</feature>
<dbReference type="PANTHER" id="PTHR23236">
    <property type="entry name" value="EUKARYOTIC TRANSLATION INITIATION FACTOR 4B/4H"/>
    <property type="match status" value="1"/>
</dbReference>
<dbReference type="GO" id="GO:0019843">
    <property type="term" value="F:rRNA binding"/>
    <property type="evidence" value="ECO:0007669"/>
    <property type="project" value="TreeGrafter"/>
</dbReference>
<feature type="domain" description="RRM" evidence="4">
    <location>
        <begin position="112"/>
        <end position="189"/>
    </location>
</feature>
<feature type="region of interest" description="Disordered" evidence="3">
    <location>
        <begin position="188"/>
        <end position="244"/>
    </location>
</feature>
<feature type="compositionally biased region" description="Acidic residues" evidence="3">
    <location>
        <begin position="26"/>
        <end position="38"/>
    </location>
</feature>
<protein>
    <recommendedName>
        <fullName evidence="4">RRM domain-containing protein</fullName>
    </recommendedName>
</protein>
<dbReference type="Pfam" id="PF00076">
    <property type="entry name" value="RRM_1"/>
    <property type="match status" value="1"/>
</dbReference>
<accession>A0A9P6K0L1</accession>
<evidence type="ECO:0000313" key="6">
    <source>
        <dbReference type="Proteomes" id="UP000723463"/>
    </source>
</evidence>
<evidence type="ECO:0000313" key="5">
    <source>
        <dbReference type="EMBL" id="KAF9540728.1"/>
    </source>
</evidence>
<dbReference type="CDD" id="cd12400">
    <property type="entry name" value="RRM_Nop6"/>
    <property type="match status" value="1"/>
</dbReference>
<feature type="region of interest" description="Disordered" evidence="3">
    <location>
        <begin position="1"/>
        <end position="104"/>
    </location>
</feature>
<evidence type="ECO:0000256" key="3">
    <source>
        <dbReference type="SAM" id="MobiDB-lite"/>
    </source>
</evidence>
<dbReference type="Proteomes" id="UP000723463">
    <property type="component" value="Unassembled WGS sequence"/>
</dbReference>
<dbReference type="SUPFAM" id="SSF54928">
    <property type="entry name" value="RNA-binding domain, RBD"/>
    <property type="match status" value="1"/>
</dbReference>
<sequence>MAVEKLNKKQKKSNEFRNKKRKLDDSIADVPEDDDNNTNDDAKDDKKKEKKEKSKEAPKESEDGATADGKKKRKRGKGAAKEEAPATGAEGAVEAKEGETAAVKAAPKNQKFIVFVGNLPYNITKEQLEKHFESCGKISSVRIQTDKATGKGKGFAFMEFPEPESMQKALYFHKTLFNKRPINVELTAGGGGNKSATRKKKIADKNEALNEERRKVHEKHIAPAKEAKSSYAAANPPVVQKAPPKVFKKPADMSDANAIVVDGLSARLRRG</sequence>
<dbReference type="GO" id="GO:0042274">
    <property type="term" value="P:ribosomal small subunit biogenesis"/>
    <property type="evidence" value="ECO:0007669"/>
    <property type="project" value="TreeGrafter"/>
</dbReference>
<organism evidence="5 6">
    <name type="scientific">Mortierella hygrophila</name>
    <dbReference type="NCBI Taxonomy" id="979708"/>
    <lineage>
        <taxon>Eukaryota</taxon>
        <taxon>Fungi</taxon>
        <taxon>Fungi incertae sedis</taxon>
        <taxon>Mucoromycota</taxon>
        <taxon>Mortierellomycotina</taxon>
        <taxon>Mortierellomycetes</taxon>
        <taxon>Mortierellales</taxon>
        <taxon>Mortierellaceae</taxon>
        <taxon>Mortierella</taxon>
    </lineage>
</organism>
<evidence type="ECO:0000259" key="4">
    <source>
        <dbReference type="PROSITE" id="PS50102"/>
    </source>
</evidence>
<gene>
    <name evidence="5" type="ORF">EC957_003876</name>
</gene>
<dbReference type="InterPro" id="IPR000504">
    <property type="entry name" value="RRM_dom"/>
</dbReference>
<keyword evidence="1 2" id="KW-0694">RNA-binding</keyword>
<keyword evidence="6" id="KW-1185">Reference proteome</keyword>
<dbReference type="PROSITE" id="PS50102">
    <property type="entry name" value="RRM"/>
    <property type="match status" value="1"/>
</dbReference>
<dbReference type="EMBL" id="JAAAXW010000190">
    <property type="protein sequence ID" value="KAF9540728.1"/>
    <property type="molecule type" value="Genomic_DNA"/>
</dbReference>
<dbReference type="InterPro" id="IPR034228">
    <property type="entry name" value="Nop6_RRM"/>
</dbReference>
<feature type="compositionally biased region" description="Basic and acidic residues" evidence="3">
    <location>
        <begin position="40"/>
        <end position="62"/>
    </location>
</feature>
<evidence type="ECO:0000256" key="2">
    <source>
        <dbReference type="PROSITE-ProRule" id="PRU00176"/>
    </source>
</evidence>
<dbReference type="InterPro" id="IPR035979">
    <property type="entry name" value="RBD_domain_sf"/>
</dbReference>
<feature type="compositionally biased region" description="Basic and acidic residues" evidence="3">
    <location>
        <begin position="203"/>
        <end position="228"/>
    </location>
</feature>